<feature type="signal peptide" evidence="1">
    <location>
        <begin position="1"/>
        <end position="36"/>
    </location>
</feature>
<dbReference type="AlphaFoldDB" id="A0A517NQS6"/>
<evidence type="ECO:0000313" key="6">
    <source>
        <dbReference type="Proteomes" id="UP000319817"/>
    </source>
</evidence>
<evidence type="ECO:0000313" key="5">
    <source>
        <dbReference type="EMBL" id="QDT09479.1"/>
    </source>
</evidence>
<dbReference type="InterPro" id="IPR011429">
    <property type="entry name" value="Cyt_c_Planctomycete-type"/>
</dbReference>
<dbReference type="Pfam" id="PF07635">
    <property type="entry name" value="PSCyt1"/>
    <property type="match status" value="1"/>
</dbReference>
<dbReference type="Pfam" id="PF07583">
    <property type="entry name" value="PSCyt2"/>
    <property type="match status" value="1"/>
</dbReference>
<dbReference type="PANTHER" id="PTHR35889">
    <property type="entry name" value="CYCLOINULO-OLIGOSACCHARIDE FRUCTANOTRANSFERASE-RELATED"/>
    <property type="match status" value="1"/>
</dbReference>
<evidence type="ECO:0000259" key="4">
    <source>
        <dbReference type="Pfam" id="PF07635"/>
    </source>
</evidence>
<keyword evidence="6" id="KW-1185">Reference proteome</keyword>
<feature type="domain" description="Cytochrome C Planctomycete-type" evidence="4">
    <location>
        <begin position="59"/>
        <end position="117"/>
    </location>
</feature>
<proteinExistence type="predicted"/>
<dbReference type="OrthoDB" id="127107at2"/>
<dbReference type="Pfam" id="PF07587">
    <property type="entry name" value="PSD1"/>
    <property type="match status" value="1"/>
</dbReference>
<keyword evidence="1" id="KW-0732">Signal</keyword>
<feature type="chain" id="PRO_5022102236" evidence="1">
    <location>
        <begin position="37"/>
        <end position="730"/>
    </location>
</feature>
<name>A0A517NQS6_9BACT</name>
<protein>
    <submittedName>
        <fullName evidence="5">Planctomycete cytochrome C</fullName>
    </submittedName>
</protein>
<gene>
    <name evidence="5" type="ORF">K239x_14250</name>
</gene>
<evidence type="ECO:0000256" key="1">
    <source>
        <dbReference type="SAM" id="SignalP"/>
    </source>
</evidence>
<dbReference type="InterPro" id="IPR011444">
    <property type="entry name" value="DUF1549"/>
</dbReference>
<organism evidence="5 6">
    <name type="scientific">Stieleria marina</name>
    <dbReference type="NCBI Taxonomy" id="1930275"/>
    <lineage>
        <taxon>Bacteria</taxon>
        <taxon>Pseudomonadati</taxon>
        <taxon>Planctomycetota</taxon>
        <taxon>Planctomycetia</taxon>
        <taxon>Pirellulales</taxon>
        <taxon>Pirellulaceae</taxon>
        <taxon>Stieleria</taxon>
    </lineage>
</organism>
<dbReference type="EMBL" id="CP036526">
    <property type="protein sequence ID" value="QDT09479.1"/>
    <property type="molecule type" value="Genomic_DNA"/>
</dbReference>
<feature type="domain" description="DUF1553" evidence="3">
    <location>
        <begin position="469"/>
        <end position="704"/>
    </location>
</feature>
<evidence type="ECO:0000259" key="3">
    <source>
        <dbReference type="Pfam" id="PF07587"/>
    </source>
</evidence>
<evidence type="ECO:0000259" key="2">
    <source>
        <dbReference type="Pfam" id="PF07583"/>
    </source>
</evidence>
<sequence precursor="true">MHFTRLISRSVSLRLAVSLCLAVSFCLAVFCLPASANEQQDQQIEFFERKIRPVLVQHCYECHSGDSDVIQGGLRLDHPDAMVRGGDNGAAVMPGEPEKSLLLAAIRYEEMEMPPDGKLSEAVAQDFEKWIALGAADPRANDSLPQSNPASDIDWDQARAFWSFQEPIKHQPPSAKATDWAAGKIDAFVLHRLESAGIAPNAAADRQTLIRRVTFDLTGLPPTPRDVERFLSDDSPTSYQRLIERLLSDPRRAERWSRMWLDVVRYAEDQAHIVGGNDSLTYPNAYRYRDWVISALAGDMPFDQFIKLQLAADLIVPDDQDAHLALGLLGLGPKYYRRNDPTVMADEWEDRIDTVSRGLIGLTVACARCHDHKFDPIPTSDYYALAGVFAGTEMFNRPINDTVEKQTGKKKKGEAKKPQDAVHIVREGKPTDIAIQIRGDATNKGPLVERTFLTVLSKQPIPLSNGSGRGDLANAIADRKNPLTARVIVNRIWMQLMGAPLVATPSNFGKFGSRPTHPQLLDDLSVRFMENDWSLKWLQREIVLSSTYRQSSDIDPAKAAIDPENTLRWRMNRRRLSAEGYRDALLAVAGRMETSIGGVSIEPDTKDSRRRTLYSKISRLGLNPLLARFDFPDPNAHSAKRHETTTPLQKLFLLNSPFLIAQSTALSDRIPITSQSHQSAIQTAYQTLYARQPTRQEITLGENYLLDGSQQAWPQYLQALLISNEMFMID</sequence>
<dbReference type="RefSeq" id="WP_145417035.1">
    <property type="nucleotide sequence ID" value="NZ_CP036526.1"/>
</dbReference>
<feature type="domain" description="DUF1549" evidence="2">
    <location>
        <begin position="184"/>
        <end position="393"/>
    </location>
</feature>
<dbReference type="PANTHER" id="PTHR35889:SF3">
    <property type="entry name" value="F-BOX DOMAIN-CONTAINING PROTEIN"/>
    <property type="match status" value="1"/>
</dbReference>
<accession>A0A517NQS6</accession>
<reference evidence="5 6" key="1">
    <citation type="submission" date="2019-02" db="EMBL/GenBank/DDBJ databases">
        <title>Deep-cultivation of Planctomycetes and their phenomic and genomic characterization uncovers novel biology.</title>
        <authorList>
            <person name="Wiegand S."/>
            <person name="Jogler M."/>
            <person name="Boedeker C."/>
            <person name="Pinto D."/>
            <person name="Vollmers J."/>
            <person name="Rivas-Marin E."/>
            <person name="Kohn T."/>
            <person name="Peeters S.H."/>
            <person name="Heuer A."/>
            <person name="Rast P."/>
            <person name="Oberbeckmann S."/>
            <person name="Bunk B."/>
            <person name="Jeske O."/>
            <person name="Meyerdierks A."/>
            <person name="Storesund J.E."/>
            <person name="Kallscheuer N."/>
            <person name="Luecker S."/>
            <person name="Lage O.M."/>
            <person name="Pohl T."/>
            <person name="Merkel B.J."/>
            <person name="Hornburger P."/>
            <person name="Mueller R.-W."/>
            <person name="Bruemmer F."/>
            <person name="Labrenz M."/>
            <person name="Spormann A.M."/>
            <person name="Op den Camp H."/>
            <person name="Overmann J."/>
            <person name="Amann R."/>
            <person name="Jetten M.S.M."/>
            <person name="Mascher T."/>
            <person name="Medema M.H."/>
            <person name="Devos D.P."/>
            <person name="Kaster A.-K."/>
            <person name="Ovreas L."/>
            <person name="Rohde M."/>
            <person name="Galperin M.Y."/>
            <person name="Jogler C."/>
        </authorList>
    </citation>
    <scope>NUCLEOTIDE SEQUENCE [LARGE SCALE GENOMIC DNA]</scope>
    <source>
        <strain evidence="5 6">K23_9</strain>
    </source>
</reference>
<dbReference type="Proteomes" id="UP000319817">
    <property type="component" value="Chromosome"/>
</dbReference>
<dbReference type="InterPro" id="IPR022655">
    <property type="entry name" value="DUF1553"/>
</dbReference>